<dbReference type="Pfam" id="PF00550">
    <property type="entry name" value="PP-binding"/>
    <property type="match status" value="1"/>
</dbReference>
<dbReference type="PROSITE" id="PS50075">
    <property type="entry name" value="CARRIER"/>
    <property type="match status" value="1"/>
</dbReference>
<accession>A0AAU2VDB7</accession>
<comment type="cofactor">
    <cofactor evidence="1">
        <name>pantetheine 4'-phosphate</name>
        <dbReference type="ChEBI" id="CHEBI:47942"/>
    </cofactor>
</comment>
<dbReference type="GO" id="GO:0031177">
    <property type="term" value="F:phosphopantetheine binding"/>
    <property type="evidence" value="ECO:0007669"/>
    <property type="project" value="InterPro"/>
</dbReference>
<feature type="domain" description="Carrier" evidence="5">
    <location>
        <begin position="23"/>
        <end position="98"/>
    </location>
</feature>
<dbReference type="InterPro" id="IPR020806">
    <property type="entry name" value="PKS_PP-bd"/>
</dbReference>
<dbReference type="Gene3D" id="3.30.559.10">
    <property type="entry name" value="Chloramphenicol acetyltransferase-like domain"/>
    <property type="match status" value="1"/>
</dbReference>
<dbReference type="GO" id="GO:0017000">
    <property type="term" value="P:antibiotic biosynthetic process"/>
    <property type="evidence" value="ECO:0007669"/>
    <property type="project" value="UniProtKB-ARBA"/>
</dbReference>
<dbReference type="Pfam" id="PF00668">
    <property type="entry name" value="Condensation"/>
    <property type="match status" value="2"/>
</dbReference>
<organism evidence="6">
    <name type="scientific">Streptomyces sp. NBC_00003</name>
    <dbReference type="NCBI Taxonomy" id="2903608"/>
    <lineage>
        <taxon>Bacteria</taxon>
        <taxon>Bacillati</taxon>
        <taxon>Actinomycetota</taxon>
        <taxon>Actinomycetes</taxon>
        <taxon>Kitasatosporales</taxon>
        <taxon>Streptomycetaceae</taxon>
        <taxon>Streptomyces</taxon>
    </lineage>
</organism>
<dbReference type="SMART" id="SM00823">
    <property type="entry name" value="PKS_PP"/>
    <property type="match status" value="1"/>
</dbReference>
<sequence>MSTETSATVPTPAHEPSAGDPHTAHDRLRTDLARIWGDVLGTGPVDATADFTELGGNSLPAAQIAARVRTRLGTHVSVAELFEHGTVTALARLRADRPRDTGDALPPVTPAPGDGPLLAPAQRRLWFLDQLSPAAGTAYNVPALTRLRGPLDTTALDAAWQDVVDRHEQLRTVFTFTGGVLHAEPTDSRAGLDLVDLTGHPNPYGHGLRAADERAARLGLPVKSLFLAAHARALAELTASERTVTAVQVNGRLEEPGSDRVLGLLLNMVPLHLTAGGTWAELAGAAFDAERERQPYRRYPLAALLQLTGGGTPLFNVAFNYTDFHVFDELAALRAISPRDWWFSDQHSFPLMVEITRTPHTGRRALAVTLGAGSPYAATGARLMLHALHAVAADPHATVSPTDSPTEVTEPRR</sequence>
<dbReference type="SUPFAM" id="SSF52777">
    <property type="entry name" value="CoA-dependent acyltransferases"/>
    <property type="match status" value="2"/>
</dbReference>
<dbReference type="GO" id="GO:0005737">
    <property type="term" value="C:cytoplasm"/>
    <property type="evidence" value="ECO:0007669"/>
    <property type="project" value="TreeGrafter"/>
</dbReference>
<dbReference type="InterPro" id="IPR001242">
    <property type="entry name" value="Condensation_dom"/>
</dbReference>
<dbReference type="InterPro" id="IPR009081">
    <property type="entry name" value="PP-bd_ACP"/>
</dbReference>
<evidence type="ECO:0000259" key="5">
    <source>
        <dbReference type="PROSITE" id="PS50075"/>
    </source>
</evidence>
<keyword evidence="3" id="KW-0597">Phosphoprotein</keyword>
<dbReference type="GO" id="GO:0003824">
    <property type="term" value="F:catalytic activity"/>
    <property type="evidence" value="ECO:0007669"/>
    <property type="project" value="InterPro"/>
</dbReference>
<evidence type="ECO:0000256" key="1">
    <source>
        <dbReference type="ARBA" id="ARBA00001957"/>
    </source>
</evidence>
<feature type="region of interest" description="Disordered" evidence="4">
    <location>
        <begin position="1"/>
        <end position="24"/>
    </location>
</feature>
<proteinExistence type="predicted"/>
<evidence type="ECO:0000256" key="2">
    <source>
        <dbReference type="ARBA" id="ARBA00022450"/>
    </source>
</evidence>
<keyword evidence="2" id="KW-0596">Phosphopantetheine</keyword>
<dbReference type="EMBL" id="CP108318">
    <property type="protein sequence ID" value="WTW65330.1"/>
    <property type="molecule type" value="Genomic_DNA"/>
</dbReference>
<protein>
    <submittedName>
        <fullName evidence="6">Condensation domain-containing protein</fullName>
    </submittedName>
</protein>
<dbReference type="Gene3D" id="1.10.1200.10">
    <property type="entry name" value="ACP-like"/>
    <property type="match status" value="1"/>
</dbReference>
<dbReference type="GO" id="GO:0043041">
    <property type="term" value="P:amino acid activation for nonribosomal peptide biosynthetic process"/>
    <property type="evidence" value="ECO:0007669"/>
    <property type="project" value="TreeGrafter"/>
</dbReference>
<name>A0AAU2VDB7_9ACTN</name>
<evidence type="ECO:0000313" key="6">
    <source>
        <dbReference type="EMBL" id="WTW65330.1"/>
    </source>
</evidence>
<evidence type="ECO:0000256" key="4">
    <source>
        <dbReference type="SAM" id="MobiDB-lite"/>
    </source>
</evidence>
<dbReference type="InterPro" id="IPR023213">
    <property type="entry name" value="CAT-like_dom_sf"/>
</dbReference>
<reference evidence="6" key="1">
    <citation type="submission" date="2022-10" db="EMBL/GenBank/DDBJ databases">
        <title>The complete genomes of actinobacterial strains from the NBC collection.</title>
        <authorList>
            <person name="Joergensen T.S."/>
            <person name="Alvarez Arevalo M."/>
            <person name="Sterndorff E.B."/>
            <person name="Faurdal D."/>
            <person name="Vuksanovic O."/>
            <person name="Mourched A.-S."/>
            <person name="Charusanti P."/>
            <person name="Shaw S."/>
            <person name="Blin K."/>
            <person name="Weber T."/>
        </authorList>
    </citation>
    <scope>NUCLEOTIDE SEQUENCE</scope>
    <source>
        <strain evidence="6">NBC_00003</strain>
    </source>
</reference>
<dbReference type="Gene3D" id="3.30.559.30">
    <property type="entry name" value="Nonribosomal peptide synthetase, condensation domain"/>
    <property type="match status" value="1"/>
</dbReference>
<dbReference type="PANTHER" id="PTHR45527">
    <property type="entry name" value="NONRIBOSOMAL PEPTIDE SYNTHETASE"/>
    <property type="match status" value="1"/>
</dbReference>
<dbReference type="SUPFAM" id="SSF47336">
    <property type="entry name" value="ACP-like"/>
    <property type="match status" value="1"/>
</dbReference>
<dbReference type="GO" id="GO:0044550">
    <property type="term" value="P:secondary metabolite biosynthetic process"/>
    <property type="evidence" value="ECO:0007669"/>
    <property type="project" value="TreeGrafter"/>
</dbReference>
<evidence type="ECO:0000256" key="3">
    <source>
        <dbReference type="ARBA" id="ARBA00022553"/>
    </source>
</evidence>
<dbReference type="GO" id="GO:0008610">
    <property type="term" value="P:lipid biosynthetic process"/>
    <property type="evidence" value="ECO:0007669"/>
    <property type="project" value="UniProtKB-ARBA"/>
</dbReference>
<dbReference type="AlphaFoldDB" id="A0AAU2VDB7"/>
<gene>
    <name evidence="6" type="ORF">OG549_34405</name>
</gene>
<dbReference type="PANTHER" id="PTHR45527:SF1">
    <property type="entry name" value="FATTY ACID SYNTHASE"/>
    <property type="match status" value="1"/>
</dbReference>
<dbReference type="InterPro" id="IPR036736">
    <property type="entry name" value="ACP-like_sf"/>
</dbReference>